<sequence>MRLQTLLAAALPASAAPASPNTYGRLENLVSFGDSYTDEGRFDYFVQHRQAPPLGQMLPPSNSTYSGGYAWGRFVANATGAKYYNYAVGGAQCSNNIDSRNLDVVNGPFPSVLEYEIPTFEQDLHYADLYPDRRADNTIYTLWIGTNDLGIDGILGDKNKAGTTISTYMSCIWSVFDSIYRTGGRHFVLFNQAPLEHAPMYATPGQSGRGNNQYWKNPTAYNITQYSSKLREYTTSVNTLYDYGAPFFLKVKRRYPGATFSIFDIHSLTMDVINKPGEYLDAPANVTAPYRICLDSCVSSDQPMSSFIWYDELHPSERMDMIYSKEFIEVVKGTSKYGTYYT</sequence>
<dbReference type="SUPFAM" id="SSF52266">
    <property type="entry name" value="SGNH hydrolase"/>
    <property type="match status" value="1"/>
</dbReference>
<dbReference type="Gene3D" id="3.40.50.1110">
    <property type="entry name" value="SGNH hydrolase"/>
    <property type="match status" value="1"/>
</dbReference>
<evidence type="ECO:0000313" key="3">
    <source>
        <dbReference type="EMBL" id="KAK2589385.1"/>
    </source>
</evidence>
<comment type="caution">
    <text evidence="3">The sequence shown here is derived from an EMBL/GenBank/DDBJ whole genome shotgun (WGS) entry which is preliminary data.</text>
</comment>
<dbReference type="CDD" id="cd01846">
    <property type="entry name" value="fatty_acyltransferase_like"/>
    <property type="match status" value="1"/>
</dbReference>
<dbReference type="InterPro" id="IPR051058">
    <property type="entry name" value="GDSL_Est/Lipase"/>
</dbReference>
<organism evidence="3 4">
    <name type="scientific">Conoideocrella luteorostrata</name>
    <dbReference type="NCBI Taxonomy" id="1105319"/>
    <lineage>
        <taxon>Eukaryota</taxon>
        <taxon>Fungi</taxon>
        <taxon>Dikarya</taxon>
        <taxon>Ascomycota</taxon>
        <taxon>Pezizomycotina</taxon>
        <taxon>Sordariomycetes</taxon>
        <taxon>Hypocreomycetidae</taxon>
        <taxon>Hypocreales</taxon>
        <taxon>Clavicipitaceae</taxon>
        <taxon>Conoideocrella</taxon>
    </lineage>
</organism>
<dbReference type="PANTHER" id="PTHR45648">
    <property type="entry name" value="GDSL LIPASE/ACYLHYDROLASE FAMILY PROTEIN (AFU_ORTHOLOGUE AFUA_4G14700)"/>
    <property type="match status" value="1"/>
</dbReference>
<dbReference type="Proteomes" id="UP001251528">
    <property type="component" value="Unassembled WGS sequence"/>
</dbReference>
<reference evidence="3" key="1">
    <citation type="submission" date="2023-06" db="EMBL/GenBank/DDBJ databases">
        <title>Conoideocrella luteorostrata (Hypocreales: Clavicipitaceae), a potential biocontrol fungus for elongate hemlock scale in United States Christmas tree production areas.</title>
        <authorList>
            <person name="Barrett H."/>
            <person name="Lovett B."/>
            <person name="Macias A.M."/>
            <person name="Stajich J.E."/>
            <person name="Kasson M.T."/>
        </authorList>
    </citation>
    <scope>NUCLEOTIDE SEQUENCE</scope>
    <source>
        <strain evidence="3">ARSEF 14590</strain>
    </source>
</reference>
<keyword evidence="1" id="KW-0378">Hydrolase</keyword>
<evidence type="ECO:0000313" key="4">
    <source>
        <dbReference type="Proteomes" id="UP001251528"/>
    </source>
</evidence>
<keyword evidence="2" id="KW-0732">Signal</keyword>
<gene>
    <name evidence="3" type="ORF">QQS21_012939</name>
</gene>
<evidence type="ECO:0000256" key="2">
    <source>
        <dbReference type="SAM" id="SignalP"/>
    </source>
</evidence>
<dbReference type="AlphaFoldDB" id="A0AAJ0CA77"/>
<dbReference type="EMBL" id="JASWJB010000762">
    <property type="protein sequence ID" value="KAK2589385.1"/>
    <property type="molecule type" value="Genomic_DNA"/>
</dbReference>
<proteinExistence type="predicted"/>
<name>A0AAJ0CA77_9HYPO</name>
<evidence type="ECO:0008006" key="5">
    <source>
        <dbReference type="Google" id="ProtNLM"/>
    </source>
</evidence>
<dbReference type="Pfam" id="PF00657">
    <property type="entry name" value="Lipase_GDSL"/>
    <property type="match status" value="1"/>
</dbReference>
<feature type="chain" id="PRO_5042557529" description="Acetyl esterase" evidence="2">
    <location>
        <begin position="16"/>
        <end position="342"/>
    </location>
</feature>
<dbReference type="InterPro" id="IPR001087">
    <property type="entry name" value="GDSL"/>
</dbReference>
<keyword evidence="4" id="KW-1185">Reference proteome</keyword>
<feature type="signal peptide" evidence="2">
    <location>
        <begin position="1"/>
        <end position="15"/>
    </location>
</feature>
<dbReference type="InterPro" id="IPR036514">
    <property type="entry name" value="SGNH_hydro_sf"/>
</dbReference>
<dbReference type="GO" id="GO:0016788">
    <property type="term" value="F:hydrolase activity, acting on ester bonds"/>
    <property type="evidence" value="ECO:0007669"/>
    <property type="project" value="InterPro"/>
</dbReference>
<accession>A0AAJ0CA77</accession>
<protein>
    <recommendedName>
        <fullName evidence="5">Acetyl esterase</fullName>
    </recommendedName>
</protein>
<dbReference type="PANTHER" id="PTHR45648:SF22">
    <property type="entry name" value="GDSL LIPASE_ACYLHYDROLASE FAMILY PROTEIN (AFU_ORTHOLOGUE AFUA_4G14700)"/>
    <property type="match status" value="1"/>
</dbReference>
<evidence type="ECO:0000256" key="1">
    <source>
        <dbReference type="ARBA" id="ARBA00022801"/>
    </source>
</evidence>